<feature type="domain" description="PIN" evidence="7">
    <location>
        <begin position="2"/>
        <end position="122"/>
    </location>
</feature>
<comment type="similarity">
    <text evidence="6">Belongs to the PINc/VapC protein family.</text>
</comment>
<evidence type="ECO:0000259" key="7">
    <source>
        <dbReference type="Pfam" id="PF01850"/>
    </source>
</evidence>
<dbReference type="GO" id="GO:0000287">
    <property type="term" value="F:magnesium ion binding"/>
    <property type="evidence" value="ECO:0007669"/>
    <property type="project" value="UniProtKB-UniRule"/>
</dbReference>
<keyword evidence="2 6" id="KW-0540">Nuclease</keyword>
<dbReference type="HAMAP" id="MF_00265">
    <property type="entry name" value="VapC_Nob1"/>
    <property type="match status" value="1"/>
</dbReference>
<evidence type="ECO:0000256" key="4">
    <source>
        <dbReference type="ARBA" id="ARBA00022801"/>
    </source>
</evidence>
<reference evidence="8 9" key="1">
    <citation type="submission" date="2018-09" db="EMBL/GenBank/DDBJ databases">
        <title>Isolation, diversity and antifungal activity of actinobacteria from wheat.</title>
        <authorList>
            <person name="Han C."/>
        </authorList>
    </citation>
    <scope>NUCLEOTIDE SEQUENCE [LARGE SCALE GENOMIC DNA]</scope>
    <source>
        <strain evidence="8 9">NEAU-YY265</strain>
    </source>
</reference>
<evidence type="ECO:0000256" key="2">
    <source>
        <dbReference type="ARBA" id="ARBA00022722"/>
    </source>
</evidence>
<comment type="caution">
    <text evidence="8">The sequence shown here is derived from an EMBL/GenBank/DDBJ whole genome shotgun (WGS) entry which is preliminary data.</text>
</comment>
<feature type="binding site" evidence="6">
    <location>
        <position position="97"/>
    </location>
    <ligand>
        <name>Mg(2+)</name>
        <dbReference type="ChEBI" id="CHEBI:18420"/>
    </ligand>
</feature>
<dbReference type="PANTHER" id="PTHR35901:SF1">
    <property type="entry name" value="EXONUCLEASE VAPC9"/>
    <property type="match status" value="1"/>
</dbReference>
<comment type="cofactor">
    <cofactor evidence="6">
        <name>Mg(2+)</name>
        <dbReference type="ChEBI" id="CHEBI:18420"/>
    </cofactor>
</comment>
<dbReference type="PANTHER" id="PTHR35901">
    <property type="entry name" value="RIBONUCLEASE VAPC3"/>
    <property type="match status" value="1"/>
</dbReference>
<dbReference type="Gene3D" id="3.40.50.1010">
    <property type="entry name" value="5'-nuclease"/>
    <property type="match status" value="1"/>
</dbReference>
<accession>A0A418KME9</accession>
<evidence type="ECO:0000313" key="9">
    <source>
        <dbReference type="Proteomes" id="UP000284057"/>
    </source>
</evidence>
<organism evidence="8 9">
    <name type="scientific">Jiangella rhizosphaerae</name>
    <dbReference type="NCBI Taxonomy" id="2293569"/>
    <lineage>
        <taxon>Bacteria</taxon>
        <taxon>Bacillati</taxon>
        <taxon>Actinomycetota</taxon>
        <taxon>Actinomycetes</taxon>
        <taxon>Jiangellales</taxon>
        <taxon>Jiangellaceae</taxon>
        <taxon>Jiangella</taxon>
    </lineage>
</organism>
<keyword evidence="4 6" id="KW-0378">Hydrolase</keyword>
<evidence type="ECO:0000256" key="1">
    <source>
        <dbReference type="ARBA" id="ARBA00022649"/>
    </source>
</evidence>
<sequence length="137" mass="14779">MIVVDAGVWVRALIDSSIAGDACRQTLTDDPEWAAPAHAPIEVLRTIRRYESAGLITTEQADAFAVAVRNAEVRSTGPEAWLLAMIWDRRHNVSPYDAPYVALAQHYGVALVTLDERLGRAAAAAGIDVVVPASSER</sequence>
<dbReference type="SUPFAM" id="SSF88723">
    <property type="entry name" value="PIN domain-like"/>
    <property type="match status" value="1"/>
</dbReference>
<dbReference type="InterPro" id="IPR051619">
    <property type="entry name" value="TypeII_TA_RNase_PINc/VapC"/>
</dbReference>
<dbReference type="RefSeq" id="WP_119661487.1">
    <property type="nucleotide sequence ID" value="NZ_QUAL01000180.1"/>
</dbReference>
<proteinExistence type="inferred from homology"/>
<dbReference type="AlphaFoldDB" id="A0A418KME9"/>
<evidence type="ECO:0000256" key="3">
    <source>
        <dbReference type="ARBA" id="ARBA00022723"/>
    </source>
</evidence>
<dbReference type="GO" id="GO:0016787">
    <property type="term" value="F:hydrolase activity"/>
    <property type="evidence" value="ECO:0007669"/>
    <property type="project" value="UniProtKB-KW"/>
</dbReference>
<dbReference type="GO" id="GO:0090729">
    <property type="term" value="F:toxin activity"/>
    <property type="evidence" value="ECO:0007669"/>
    <property type="project" value="UniProtKB-KW"/>
</dbReference>
<name>A0A418KME9_9ACTN</name>
<dbReference type="OrthoDB" id="4377304at2"/>
<feature type="binding site" evidence="6">
    <location>
        <position position="5"/>
    </location>
    <ligand>
        <name>Mg(2+)</name>
        <dbReference type="ChEBI" id="CHEBI:18420"/>
    </ligand>
</feature>
<keyword evidence="5 6" id="KW-0460">Magnesium</keyword>
<evidence type="ECO:0000256" key="6">
    <source>
        <dbReference type="HAMAP-Rule" id="MF_00265"/>
    </source>
</evidence>
<dbReference type="InterPro" id="IPR029060">
    <property type="entry name" value="PIN-like_dom_sf"/>
</dbReference>
<dbReference type="Proteomes" id="UP000284057">
    <property type="component" value="Unassembled WGS sequence"/>
</dbReference>
<dbReference type="Pfam" id="PF01850">
    <property type="entry name" value="PIN"/>
    <property type="match status" value="1"/>
</dbReference>
<keyword evidence="6" id="KW-0800">Toxin</keyword>
<gene>
    <name evidence="6" type="primary">vapC</name>
    <name evidence="8" type="ORF">DY240_19365</name>
</gene>
<dbReference type="GO" id="GO:0004540">
    <property type="term" value="F:RNA nuclease activity"/>
    <property type="evidence" value="ECO:0007669"/>
    <property type="project" value="InterPro"/>
</dbReference>
<dbReference type="InterPro" id="IPR002716">
    <property type="entry name" value="PIN_dom"/>
</dbReference>
<dbReference type="InterPro" id="IPR044153">
    <property type="entry name" value="PIN_Pae0151-like"/>
</dbReference>
<comment type="function">
    <text evidence="6">Toxic component of a toxin-antitoxin (TA) system. An RNase.</text>
</comment>
<evidence type="ECO:0000256" key="5">
    <source>
        <dbReference type="ARBA" id="ARBA00022842"/>
    </source>
</evidence>
<dbReference type="EC" id="3.1.-.-" evidence="6"/>
<keyword evidence="3 6" id="KW-0479">Metal-binding</keyword>
<protein>
    <recommendedName>
        <fullName evidence="6">Ribonuclease VapC</fullName>
        <shortName evidence="6">RNase VapC</shortName>
        <ecNumber evidence="6">3.1.-.-</ecNumber>
    </recommendedName>
    <alternativeName>
        <fullName evidence="6">Toxin VapC</fullName>
    </alternativeName>
</protein>
<dbReference type="InterPro" id="IPR022907">
    <property type="entry name" value="VapC_family"/>
</dbReference>
<keyword evidence="9" id="KW-1185">Reference proteome</keyword>
<dbReference type="CDD" id="cd09873">
    <property type="entry name" value="PIN_Pae0151-like"/>
    <property type="match status" value="1"/>
</dbReference>
<dbReference type="EMBL" id="QUAL01000180">
    <property type="protein sequence ID" value="RIQ19578.1"/>
    <property type="molecule type" value="Genomic_DNA"/>
</dbReference>
<keyword evidence="1 6" id="KW-1277">Toxin-antitoxin system</keyword>
<evidence type="ECO:0000313" key="8">
    <source>
        <dbReference type="EMBL" id="RIQ19578.1"/>
    </source>
</evidence>